<name>A0AAE7VP45_9CAUD</name>
<evidence type="ECO:0000313" key="2">
    <source>
        <dbReference type="Proteomes" id="UP000827883"/>
    </source>
</evidence>
<dbReference type="EMBL" id="MZ501051">
    <property type="protein sequence ID" value="QXV76207.1"/>
    <property type="molecule type" value="Genomic_DNA"/>
</dbReference>
<gene>
    <name evidence="1" type="ORF">bas01_0076</name>
</gene>
<sequence length="78" mass="9309">MRTLRQILHGCKKHHYTYFRDIKWFEDACCIDGCKTKLVCKKCHHVENSKVDMMICRSALDYIAYEKLKTLKKLTTKP</sequence>
<keyword evidence="2" id="KW-1185">Reference proteome</keyword>
<protein>
    <submittedName>
        <fullName evidence="1">Uncharacterized protein</fullName>
    </submittedName>
</protein>
<accession>A0AAE7VP45</accession>
<evidence type="ECO:0000313" key="1">
    <source>
        <dbReference type="EMBL" id="QXV76207.1"/>
    </source>
</evidence>
<proteinExistence type="predicted"/>
<reference evidence="1" key="1">
    <citation type="journal article" date="2021" name="PLoS Biol.">
        <title>Systematic exploration of Escherichia coli phage-host interactions with the BASEL phage collection.</title>
        <authorList>
            <person name="Maffei E."/>
            <person name="Shaidullina A."/>
            <person name="Burkolter M."/>
            <person name="Heyer Y."/>
            <person name="Estermann F."/>
            <person name="Druelle V."/>
            <person name="Sauer P."/>
            <person name="Willi L."/>
            <person name="Michaelis S."/>
            <person name="Hilbi H."/>
            <person name="Thaler D.S."/>
            <person name="Harms A."/>
        </authorList>
    </citation>
    <scope>NUCLEOTIDE SEQUENCE</scope>
    <source>
        <strain evidence="1">Bas01</strain>
    </source>
</reference>
<organism evidence="1 2">
    <name type="scientific">Escherichia phage AugustePiccard</name>
    <dbReference type="NCBI Taxonomy" id="2851954"/>
    <lineage>
        <taxon>Viruses</taxon>
        <taxon>Duplodnaviria</taxon>
        <taxon>Heunggongvirae</taxon>
        <taxon>Uroviricota</taxon>
        <taxon>Caudoviricetes</taxon>
        <taxon>Drexlerviridae</taxon>
        <taxon>Braunvirinae</taxon>
        <taxon>Augustepiccardvirus</taxon>
        <taxon>Augustepiccardvirus augustepiccard</taxon>
    </lineage>
</organism>
<dbReference type="Proteomes" id="UP000827883">
    <property type="component" value="Segment"/>
</dbReference>